<dbReference type="AlphaFoldDB" id="A0AAV4P767"/>
<name>A0AAV4P767_9ARAC</name>
<accession>A0AAV4P767</accession>
<protein>
    <submittedName>
        <fullName evidence="1">Uncharacterized protein</fullName>
    </submittedName>
</protein>
<evidence type="ECO:0000313" key="2">
    <source>
        <dbReference type="Proteomes" id="UP001054837"/>
    </source>
</evidence>
<gene>
    <name evidence="1" type="ORF">CDAR_26651</name>
</gene>
<dbReference type="Proteomes" id="UP001054837">
    <property type="component" value="Unassembled WGS sequence"/>
</dbReference>
<keyword evidence="2" id="KW-1185">Reference proteome</keyword>
<comment type="caution">
    <text evidence="1">The sequence shown here is derived from an EMBL/GenBank/DDBJ whole genome shotgun (WGS) entry which is preliminary data.</text>
</comment>
<dbReference type="EMBL" id="BPLQ01002340">
    <property type="protein sequence ID" value="GIX91863.1"/>
    <property type="molecule type" value="Genomic_DNA"/>
</dbReference>
<sequence>MQIRDTIEKQQDERKQYAEQYRKPAPEFNPGDQVYLIHHLVRNAVKGTSTKHMPCRRDGPFVLLSQRFPPSYEIAILDGPQVLIGVKQFILRCFILKDTI</sequence>
<organism evidence="1 2">
    <name type="scientific">Caerostris darwini</name>
    <dbReference type="NCBI Taxonomy" id="1538125"/>
    <lineage>
        <taxon>Eukaryota</taxon>
        <taxon>Metazoa</taxon>
        <taxon>Ecdysozoa</taxon>
        <taxon>Arthropoda</taxon>
        <taxon>Chelicerata</taxon>
        <taxon>Arachnida</taxon>
        <taxon>Araneae</taxon>
        <taxon>Araneomorphae</taxon>
        <taxon>Entelegynae</taxon>
        <taxon>Araneoidea</taxon>
        <taxon>Araneidae</taxon>
        <taxon>Caerostris</taxon>
    </lineage>
</organism>
<proteinExistence type="predicted"/>
<reference evidence="1 2" key="1">
    <citation type="submission" date="2021-06" db="EMBL/GenBank/DDBJ databases">
        <title>Caerostris darwini draft genome.</title>
        <authorList>
            <person name="Kono N."/>
            <person name="Arakawa K."/>
        </authorList>
    </citation>
    <scope>NUCLEOTIDE SEQUENCE [LARGE SCALE GENOMIC DNA]</scope>
</reference>
<evidence type="ECO:0000313" key="1">
    <source>
        <dbReference type="EMBL" id="GIX91863.1"/>
    </source>
</evidence>